<dbReference type="Pfam" id="PF13289">
    <property type="entry name" value="SIR2_2"/>
    <property type="match status" value="1"/>
</dbReference>
<accession>A0A2N4TYX5</accession>
<dbReference type="EMBL" id="PDNW01000035">
    <property type="protein sequence ID" value="PLC47964.1"/>
    <property type="molecule type" value="Genomic_DNA"/>
</dbReference>
<dbReference type="AlphaFoldDB" id="A0A2N4TYX5"/>
<name>A0A2N4TYX5_9BURK</name>
<organism evidence="1 2">
    <name type="scientific">Pollutimonas subterranea</name>
    <dbReference type="NCBI Taxonomy" id="2045210"/>
    <lineage>
        <taxon>Bacteria</taxon>
        <taxon>Pseudomonadati</taxon>
        <taxon>Pseudomonadota</taxon>
        <taxon>Betaproteobacteria</taxon>
        <taxon>Burkholderiales</taxon>
        <taxon>Alcaligenaceae</taxon>
        <taxon>Pollutimonas</taxon>
    </lineage>
</organism>
<evidence type="ECO:0000313" key="1">
    <source>
        <dbReference type="EMBL" id="PLC47964.1"/>
    </source>
</evidence>
<reference evidence="1 2" key="1">
    <citation type="submission" date="2017-10" db="EMBL/GenBank/DDBJ databases">
        <title>Two draft genome sequences of Pusillimonas sp. strains isolated from a nitrate- and radionuclide-contaminated groundwater in Russia.</title>
        <authorList>
            <person name="Grouzdev D.S."/>
            <person name="Tourova T.P."/>
            <person name="Goeva M.A."/>
            <person name="Babich T.L."/>
            <person name="Sokolova D.S."/>
            <person name="Abdullin R."/>
            <person name="Poltaraus A.B."/>
            <person name="Toshchakov S.V."/>
            <person name="Nazina T.N."/>
        </authorList>
    </citation>
    <scope>NUCLEOTIDE SEQUENCE [LARGE SCALE GENOMIC DNA]</scope>
    <source>
        <strain evidence="1 2">JR1/69-3-13</strain>
    </source>
</reference>
<proteinExistence type="predicted"/>
<gene>
    <name evidence="1" type="ORF">CR159_20725</name>
</gene>
<evidence type="ECO:0008006" key="3">
    <source>
        <dbReference type="Google" id="ProtNLM"/>
    </source>
</evidence>
<dbReference type="Proteomes" id="UP000234190">
    <property type="component" value="Unassembled WGS sequence"/>
</dbReference>
<comment type="caution">
    <text evidence="1">The sequence shown here is derived from an EMBL/GenBank/DDBJ whole genome shotgun (WGS) entry which is preliminary data.</text>
</comment>
<evidence type="ECO:0000313" key="2">
    <source>
        <dbReference type="Proteomes" id="UP000234190"/>
    </source>
</evidence>
<protein>
    <recommendedName>
        <fullName evidence="3">SIR2-like domain-containing protein</fullName>
    </recommendedName>
</protein>
<sequence>MSNNNTALRSDASKSVLQRYAKAVVHMRQQFARNQFGLVFGAGIGLDFKFPSWIALLERIAKHKDIQANQLIAGTGVNSTTLAQQLFQYYKAKCDVDTSTDHKTSKMREMELRAGWRKIVRECLYKDLPDNINELVRDDKYLKSLLPIIKKSPLTVTYNFDDTLQRLLLQESKKNGERTRGYRTLWSGNVQLNARPGGVIYHPNGFLPHEERERPSDHMVFAEDAFADQLIDSMAGRYASLATHFSQTTCLLIGLSLQDPTLKHLLRQSAIHFPGHFHYFVRFVRDAAKRDVACDNADAAANFNVYNLNTLFLTADEISALATLISADEKDFSAFAQEIVQHWSFRFFVVGSVAAGKSTTVGNFRSMLTQDEWTEQRAPNMEKAPDLLTDDQKNEIDRWVADQVNQKNLNLMNTAYSGIHVIDRAPLDAFAFTLDKTEWPAKAKLLREAITPGLATDRRLVPGHVVFLKNHAGVMAERAISLHKNTTEEKLQTQQDELLHVYKKLKPAIGLTIVNAFQKTPSEVVKEVARVIFNNKYEEADMHQLLLSIEEKGYEA</sequence>
<keyword evidence="2" id="KW-1185">Reference proteome</keyword>